<dbReference type="Gene3D" id="3.20.20.80">
    <property type="entry name" value="Glycosidases"/>
    <property type="match status" value="1"/>
</dbReference>
<dbReference type="InterPro" id="IPR033452">
    <property type="entry name" value="GH30_C"/>
</dbReference>
<dbReference type="Pfam" id="PF02055">
    <property type="entry name" value="Glyco_hydro_30"/>
    <property type="match status" value="1"/>
</dbReference>
<dbReference type="InterPro" id="IPR017853">
    <property type="entry name" value="GH"/>
</dbReference>
<dbReference type="RefSeq" id="WP_205158934.1">
    <property type="nucleotide sequence ID" value="NZ_JAFEUM010000005.1"/>
</dbReference>
<dbReference type="EMBL" id="JAFEUM010000005">
    <property type="protein sequence ID" value="MBM7037401.1"/>
    <property type="molecule type" value="Genomic_DNA"/>
</dbReference>
<dbReference type="Pfam" id="PF17189">
    <property type="entry name" value="Glyco_hydro_30C"/>
    <property type="match status" value="1"/>
</dbReference>
<dbReference type="SUPFAM" id="SSF51445">
    <property type="entry name" value="(Trans)glycosidases"/>
    <property type="match status" value="1"/>
</dbReference>
<reference evidence="7 8" key="1">
    <citation type="submission" date="2021-02" db="EMBL/GenBank/DDBJ databases">
        <authorList>
            <person name="Park J.-S."/>
        </authorList>
    </citation>
    <scope>NUCLEOTIDE SEQUENCE [LARGE SCALE GENOMIC DNA]</scope>
    <source>
        <strain evidence="7 8">188UL20-2</strain>
    </source>
</reference>
<proteinExistence type="inferred from homology"/>
<keyword evidence="2" id="KW-0732">Signal</keyword>
<dbReference type="PRINTS" id="PR00843">
    <property type="entry name" value="GLHYDRLASE30"/>
</dbReference>
<dbReference type="GO" id="GO:0016787">
    <property type="term" value="F:hydrolase activity"/>
    <property type="evidence" value="ECO:0007669"/>
    <property type="project" value="UniProtKB-KW"/>
</dbReference>
<keyword evidence="8" id="KW-1185">Reference proteome</keyword>
<keyword evidence="4" id="KW-0326">Glycosidase</keyword>
<dbReference type="InterPro" id="IPR013780">
    <property type="entry name" value="Glyco_hydro_b"/>
</dbReference>
<evidence type="ECO:0000259" key="6">
    <source>
        <dbReference type="Pfam" id="PF17189"/>
    </source>
</evidence>
<accession>A0ABS2HL32</accession>
<evidence type="ECO:0000256" key="3">
    <source>
        <dbReference type="ARBA" id="ARBA00022801"/>
    </source>
</evidence>
<keyword evidence="3 4" id="KW-0378">Hydrolase</keyword>
<comment type="similarity">
    <text evidence="1 4">Belongs to the glycosyl hydrolase 30 family.</text>
</comment>
<sequence>MKAKLVRTKKASKEFWTPQPDVIFKDLNEVEFKPQNLIAVDSSQEFQEHMGFGGSFTEAAAVTLSEAPEAIRQEALTAYFSKSEGLGYNLGRLSIHSCDFGLGNYTYIEEGDAALDTFDMSHDDELIIPMIKEAQEIAGEDLTLLASPWSPPAFMKDNNEMNYGGKLLPEYHQAWANYFSKFIHGMQDRGINLWGVSVQNEPAATQTWDSCQYSADEEKNFVRDYLGPTLEINNQADKNIVIWDHNRDLILERAIPAYSDPEAAKYIWGVGNHWYVSEDFELLGKLHDLFPEKHILFTEGCVEYGIYGNEPVWENGEHYGRNIIGDFNNWSRGWIDWNLFLNEEGGPNHVSNFCEAPIMYDRKKQQLIYNISYYYIGHFSKYIQTGAKRILTTTTAKPVEVSGTGTRTNAKAVSAVAYKNPNGEIVIVAQNEGHIAEMTLMVDGKAVNISLPNNSISTFII</sequence>
<protein>
    <submittedName>
        <fullName evidence="7">Glycoside hydrolase family 30 protein</fullName>
    </submittedName>
</protein>
<gene>
    <name evidence="7" type="ORF">JQC93_13380</name>
</gene>
<evidence type="ECO:0000259" key="5">
    <source>
        <dbReference type="Pfam" id="PF02055"/>
    </source>
</evidence>
<dbReference type="InterPro" id="IPR033453">
    <property type="entry name" value="Glyco_hydro_30_TIM-barrel"/>
</dbReference>
<dbReference type="Proteomes" id="UP000809621">
    <property type="component" value="Unassembled WGS sequence"/>
</dbReference>
<dbReference type="PANTHER" id="PTHR11069">
    <property type="entry name" value="GLUCOSYLCERAMIDASE"/>
    <property type="match status" value="1"/>
</dbReference>
<dbReference type="PANTHER" id="PTHR11069:SF23">
    <property type="entry name" value="LYSOSOMAL ACID GLUCOSYLCERAMIDASE"/>
    <property type="match status" value="1"/>
</dbReference>
<dbReference type="InterPro" id="IPR001139">
    <property type="entry name" value="Glyco_hydro_30"/>
</dbReference>
<organism evidence="7 8">
    <name type="scientific">Vibrio ulleungensis</name>
    <dbReference type="NCBI Taxonomy" id="2807619"/>
    <lineage>
        <taxon>Bacteria</taxon>
        <taxon>Pseudomonadati</taxon>
        <taxon>Pseudomonadota</taxon>
        <taxon>Gammaproteobacteria</taxon>
        <taxon>Vibrionales</taxon>
        <taxon>Vibrionaceae</taxon>
        <taxon>Vibrio</taxon>
    </lineage>
</organism>
<evidence type="ECO:0000313" key="8">
    <source>
        <dbReference type="Proteomes" id="UP000809621"/>
    </source>
</evidence>
<evidence type="ECO:0000256" key="2">
    <source>
        <dbReference type="ARBA" id="ARBA00022729"/>
    </source>
</evidence>
<dbReference type="Gene3D" id="2.60.40.1180">
    <property type="entry name" value="Golgi alpha-mannosidase II"/>
    <property type="match status" value="1"/>
</dbReference>
<feature type="domain" description="Glycosyl hydrolase family 30 TIM-barrel" evidence="5">
    <location>
        <begin position="51"/>
        <end position="383"/>
    </location>
</feature>
<comment type="caution">
    <text evidence="7">The sequence shown here is derived from an EMBL/GenBank/DDBJ whole genome shotgun (WGS) entry which is preliminary data.</text>
</comment>
<feature type="domain" description="Glycosyl hydrolase family 30 beta sandwich" evidence="6">
    <location>
        <begin position="386"/>
        <end position="459"/>
    </location>
</feature>
<evidence type="ECO:0000256" key="4">
    <source>
        <dbReference type="RuleBase" id="RU361188"/>
    </source>
</evidence>
<evidence type="ECO:0000313" key="7">
    <source>
        <dbReference type="EMBL" id="MBM7037401.1"/>
    </source>
</evidence>
<evidence type="ECO:0000256" key="1">
    <source>
        <dbReference type="ARBA" id="ARBA00005382"/>
    </source>
</evidence>
<name>A0ABS2HL32_9VIBR</name>